<comment type="caution">
    <text evidence="3">The sequence shown here is derived from an EMBL/GenBank/DDBJ whole genome shotgun (WGS) entry which is preliminary data.</text>
</comment>
<evidence type="ECO:0000256" key="2">
    <source>
        <dbReference type="SAM" id="Phobius"/>
    </source>
</evidence>
<gene>
    <name evidence="3" type="ORF">QYM36_019223</name>
</gene>
<keyword evidence="2" id="KW-0812">Transmembrane</keyword>
<keyword evidence="2" id="KW-0472">Membrane</keyword>
<protein>
    <submittedName>
        <fullName evidence="3">Uncharacterized protein</fullName>
    </submittedName>
</protein>
<organism evidence="3 4">
    <name type="scientific">Artemia franciscana</name>
    <name type="common">Brine shrimp</name>
    <name type="synonym">Artemia sanfranciscana</name>
    <dbReference type="NCBI Taxonomy" id="6661"/>
    <lineage>
        <taxon>Eukaryota</taxon>
        <taxon>Metazoa</taxon>
        <taxon>Ecdysozoa</taxon>
        <taxon>Arthropoda</taxon>
        <taxon>Crustacea</taxon>
        <taxon>Branchiopoda</taxon>
        <taxon>Anostraca</taxon>
        <taxon>Artemiidae</taxon>
        <taxon>Artemia</taxon>
    </lineage>
</organism>
<proteinExistence type="predicted"/>
<keyword evidence="4" id="KW-1185">Reference proteome</keyword>
<dbReference type="AlphaFoldDB" id="A0AA88KR31"/>
<evidence type="ECO:0000313" key="3">
    <source>
        <dbReference type="EMBL" id="KAK2702163.1"/>
    </source>
</evidence>
<evidence type="ECO:0000313" key="4">
    <source>
        <dbReference type="Proteomes" id="UP001187531"/>
    </source>
</evidence>
<name>A0AA88KR31_ARTSF</name>
<reference evidence="3" key="1">
    <citation type="submission" date="2023-07" db="EMBL/GenBank/DDBJ databases">
        <title>Chromosome-level genome assembly of Artemia franciscana.</title>
        <authorList>
            <person name="Jo E."/>
        </authorList>
    </citation>
    <scope>NUCLEOTIDE SEQUENCE</scope>
    <source>
        <tissue evidence="3">Whole body</tissue>
    </source>
</reference>
<evidence type="ECO:0000256" key="1">
    <source>
        <dbReference type="SAM" id="MobiDB-lite"/>
    </source>
</evidence>
<dbReference type="EMBL" id="JAVRJZ010000729">
    <property type="protein sequence ID" value="KAK2702163.1"/>
    <property type="molecule type" value="Genomic_DNA"/>
</dbReference>
<feature type="transmembrane region" description="Helical" evidence="2">
    <location>
        <begin position="125"/>
        <end position="145"/>
    </location>
</feature>
<sequence length="154" mass="17526">MVLSEMECALAHKSNESEIRSLFEIRETTTSFYRQCCVDRNIQTLFKEAGEEISKIEVSYNNRVIHFPVKHSKKDPIKGPGGMSPDFIKKKRRRRKADVHQERGKNDISEVIAKTEATTRTSVPAVLSCLFGGGIILAGILIMIFRWKIDNVED</sequence>
<accession>A0AA88KR31</accession>
<keyword evidence="2" id="KW-1133">Transmembrane helix</keyword>
<feature type="region of interest" description="Disordered" evidence="1">
    <location>
        <begin position="75"/>
        <end position="104"/>
    </location>
</feature>
<dbReference type="Proteomes" id="UP001187531">
    <property type="component" value="Unassembled WGS sequence"/>
</dbReference>